<dbReference type="SUPFAM" id="SSF55073">
    <property type="entry name" value="Nucleotide cyclase"/>
    <property type="match status" value="1"/>
</dbReference>
<proteinExistence type="predicted"/>
<name>A0ABN0XX30_9BACL</name>
<keyword evidence="1" id="KW-1133">Transmembrane helix</keyword>
<dbReference type="Pfam" id="PF00990">
    <property type="entry name" value="GGDEF"/>
    <property type="match status" value="1"/>
</dbReference>
<evidence type="ECO:0000313" key="4">
    <source>
        <dbReference type="Proteomes" id="UP001500340"/>
    </source>
</evidence>
<dbReference type="PANTHER" id="PTHR44757">
    <property type="entry name" value="DIGUANYLATE CYCLASE DGCP"/>
    <property type="match status" value="1"/>
</dbReference>
<evidence type="ECO:0000259" key="2">
    <source>
        <dbReference type="PROSITE" id="PS50887"/>
    </source>
</evidence>
<sequence length="242" mass="27781">MQFGNTDITYREWKIDLVGDERMSTLFDSIPSWAYIVNVVVLILIGIALHATFSERSRLKRLAYRDTVTGLYNRNGLDRFWKKYNGKGNLAVMSLDLDYFKEVNDTYGHHTGDMLLRAVGKDLRRVTNKHQQAYRVGGDEFLIILKNCEQDTIEILAGLILGKICRPYYIEGRDIAITGSIGISMADGQHAEQRRMQEEADIAMYRAKRMGKNRYTVYKSGEIREISKVESIRLPKKKSSAN</sequence>
<feature type="transmembrane region" description="Helical" evidence="1">
    <location>
        <begin position="33"/>
        <end position="53"/>
    </location>
</feature>
<dbReference type="PANTHER" id="PTHR44757:SF2">
    <property type="entry name" value="BIOFILM ARCHITECTURE MAINTENANCE PROTEIN MBAA"/>
    <property type="match status" value="1"/>
</dbReference>
<dbReference type="InterPro" id="IPR029787">
    <property type="entry name" value="Nucleotide_cyclase"/>
</dbReference>
<dbReference type="SMART" id="SM00267">
    <property type="entry name" value="GGDEF"/>
    <property type="match status" value="1"/>
</dbReference>
<organism evidence="3 4">
    <name type="scientific">Paenibacillus motobuensis</name>
    <dbReference type="NCBI Taxonomy" id="295324"/>
    <lineage>
        <taxon>Bacteria</taxon>
        <taxon>Bacillati</taxon>
        <taxon>Bacillota</taxon>
        <taxon>Bacilli</taxon>
        <taxon>Bacillales</taxon>
        <taxon>Paenibacillaceae</taxon>
        <taxon>Paenibacillus</taxon>
    </lineage>
</organism>
<gene>
    <name evidence="3" type="ORF">GCM10008933_03210</name>
</gene>
<accession>A0ABN0XX30</accession>
<evidence type="ECO:0000313" key="3">
    <source>
        <dbReference type="EMBL" id="GAA0375443.1"/>
    </source>
</evidence>
<keyword evidence="4" id="KW-1185">Reference proteome</keyword>
<dbReference type="CDD" id="cd01949">
    <property type="entry name" value="GGDEF"/>
    <property type="match status" value="1"/>
</dbReference>
<evidence type="ECO:0000256" key="1">
    <source>
        <dbReference type="SAM" id="Phobius"/>
    </source>
</evidence>
<dbReference type="NCBIfam" id="TIGR00254">
    <property type="entry name" value="GGDEF"/>
    <property type="match status" value="1"/>
</dbReference>
<feature type="domain" description="GGDEF" evidence="2">
    <location>
        <begin position="88"/>
        <end position="220"/>
    </location>
</feature>
<comment type="caution">
    <text evidence="3">The sequence shown here is derived from an EMBL/GenBank/DDBJ whole genome shotgun (WGS) entry which is preliminary data.</text>
</comment>
<dbReference type="InterPro" id="IPR052155">
    <property type="entry name" value="Biofilm_reg_signaling"/>
</dbReference>
<keyword evidence="1" id="KW-0472">Membrane</keyword>
<keyword evidence="1" id="KW-0812">Transmembrane</keyword>
<dbReference type="InterPro" id="IPR000160">
    <property type="entry name" value="GGDEF_dom"/>
</dbReference>
<dbReference type="Gene3D" id="3.30.70.270">
    <property type="match status" value="1"/>
</dbReference>
<dbReference type="PROSITE" id="PS50887">
    <property type="entry name" value="GGDEF"/>
    <property type="match status" value="1"/>
</dbReference>
<protein>
    <recommendedName>
        <fullName evidence="2">GGDEF domain-containing protein</fullName>
    </recommendedName>
</protein>
<dbReference type="Proteomes" id="UP001500340">
    <property type="component" value="Unassembled WGS sequence"/>
</dbReference>
<dbReference type="InterPro" id="IPR043128">
    <property type="entry name" value="Rev_trsase/Diguanyl_cyclase"/>
</dbReference>
<reference evidence="3 4" key="1">
    <citation type="journal article" date="2019" name="Int. J. Syst. Evol. Microbiol.">
        <title>The Global Catalogue of Microorganisms (GCM) 10K type strain sequencing project: providing services to taxonomists for standard genome sequencing and annotation.</title>
        <authorList>
            <consortium name="The Broad Institute Genomics Platform"/>
            <consortium name="The Broad Institute Genome Sequencing Center for Infectious Disease"/>
            <person name="Wu L."/>
            <person name="Ma J."/>
        </authorList>
    </citation>
    <scope>NUCLEOTIDE SEQUENCE [LARGE SCALE GENOMIC DNA]</scope>
    <source>
        <strain evidence="3 4">JCM 12774</strain>
    </source>
</reference>
<dbReference type="EMBL" id="BAAACX010000004">
    <property type="protein sequence ID" value="GAA0375443.1"/>
    <property type="molecule type" value="Genomic_DNA"/>
</dbReference>